<dbReference type="EMBL" id="LYVI01000019">
    <property type="protein sequence ID" value="OBU59540.1"/>
    <property type="molecule type" value="Genomic_DNA"/>
</dbReference>
<accession>A0AAP7GPF7</accession>
<evidence type="ECO:0000313" key="3">
    <source>
        <dbReference type="Proteomes" id="UP000092125"/>
    </source>
</evidence>
<sequence>MPLPPPQPSLALEGRLQACDLRLPALLPCAQPCETLWSHRGHPRLRAAVQQLRHPLSAHMQMPAFDLAALAAAEAAEADVYRQWHRTVQGPLSMADVQRFVSLSTGGDGALRSGPVWIRAHDGRAQLPMVPALQGAARWDELLRQRAAPDPAEGLRSAVQLLALANNAHAFADGNGRLGRALFNFCLHRAGLPQACFIPLKVLTVLSRGGYEVRLREAELYGRWEGLYAWHCTAIELYAWLGQQPAMPDRNEDV</sequence>
<dbReference type="RefSeq" id="WP_065183047.1">
    <property type="nucleotide sequence ID" value="NZ_LYVI01000019.1"/>
</dbReference>
<dbReference type="AlphaFoldDB" id="A0AAP7GPF7"/>
<dbReference type="InterPro" id="IPR036597">
    <property type="entry name" value="Fido-like_dom_sf"/>
</dbReference>
<gene>
    <name evidence="2" type="ORF">A9K56_18555</name>
</gene>
<organism evidence="2 3">
    <name type="scientific">Stenotrophomonas maltophilia</name>
    <name type="common">Pseudomonas maltophilia</name>
    <name type="synonym">Xanthomonas maltophilia</name>
    <dbReference type="NCBI Taxonomy" id="40324"/>
    <lineage>
        <taxon>Bacteria</taxon>
        <taxon>Pseudomonadati</taxon>
        <taxon>Pseudomonadota</taxon>
        <taxon>Gammaproteobacteria</taxon>
        <taxon>Lysobacterales</taxon>
        <taxon>Lysobacteraceae</taxon>
        <taxon>Stenotrophomonas</taxon>
        <taxon>Stenotrophomonas maltophilia group</taxon>
    </lineage>
</organism>
<dbReference type="SUPFAM" id="SSF140931">
    <property type="entry name" value="Fic-like"/>
    <property type="match status" value="1"/>
</dbReference>
<dbReference type="Gene3D" id="1.10.3290.10">
    <property type="entry name" value="Fido-like domain"/>
    <property type="match status" value="1"/>
</dbReference>
<dbReference type="PROSITE" id="PS51459">
    <property type="entry name" value="FIDO"/>
    <property type="match status" value="1"/>
</dbReference>
<protein>
    <recommendedName>
        <fullName evidence="1">Fido domain-containing protein</fullName>
    </recommendedName>
</protein>
<reference evidence="2 3" key="1">
    <citation type="submission" date="2016-05" db="EMBL/GenBank/DDBJ databases">
        <title>Draft Genome Sequences of Stenotrophomonas maltophilia Strains Sm32COP, Sm41DVV, Sm46PAILV, SmF3, SmF22, SmSOFb1 and SmCVFa1, Isolated from Different Manures, in France.</title>
        <authorList>
            <person name="Nazaret S."/>
            <person name="Bodilis J."/>
        </authorList>
    </citation>
    <scope>NUCLEOTIDE SEQUENCE [LARGE SCALE GENOMIC DNA]</scope>
    <source>
        <strain evidence="2 3">Sm41DVV</strain>
    </source>
</reference>
<evidence type="ECO:0000313" key="2">
    <source>
        <dbReference type="EMBL" id="OBU59540.1"/>
    </source>
</evidence>
<comment type="caution">
    <text evidence="2">The sequence shown here is derived from an EMBL/GenBank/DDBJ whole genome shotgun (WGS) entry which is preliminary data.</text>
</comment>
<dbReference type="Pfam" id="PF02661">
    <property type="entry name" value="Fic"/>
    <property type="match status" value="1"/>
</dbReference>
<dbReference type="InterPro" id="IPR003812">
    <property type="entry name" value="Fido"/>
</dbReference>
<evidence type="ECO:0000259" key="1">
    <source>
        <dbReference type="PROSITE" id="PS51459"/>
    </source>
</evidence>
<name>A0AAP7GPF7_STEMA</name>
<feature type="domain" description="Fido" evidence="1">
    <location>
        <begin position="76"/>
        <end position="233"/>
    </location>
</feature>
<dbReference type="Proteomes" id="UP000092125">
    <property type="component" value="Unassembled WGS sequence"/>
</dbReference>
<proteinExistence type="predicted"/>